<feature type="chain" id="PRO_5020338850" evidence="2">
    <location>
        <begin position="25"/>
        <end position="258"/>
    </location>
</feature>
<keyword evidence="1" id="KW-0472">Membrane</keyword>
<dbReference type="AlphaFoldDB" id="A0A4R7C4E9"/>
<dbReference type="RefSeq" id="WP_133768371.1">
    <property type="nucleotide sequence ID" value="NZ_SNZR01000011.1"/>
</dbReference>
<evidence type="ECO:0000256" key="2">
    <source>
        <dbReference type="SAM" id="SignalP"/>
    </source>
</evidence>
<gene>
    <name evidence="3" type="ORF">EV668_0624</name>
</gene>
<evidence type="ECO:0000256" key="1">
    <source>
        <dbReference type="SAM" id="Phobius"/>
    </source>
</evidence>
<feature type="transmembrane region" description="Helical" evidence="1">
    <location>
        <begin position="234"/>
        <end position="255"/>
    </location>
</feature>
<keyword evidence="1" id="KW-1133">Transmembrane helix</keyword>
<feature type="signal peptide" evidence="2">
    <location>
        <begin position="1"/>
        <end position="24"/>
    </location>
</feature>
<keyword evidence="1" id="KW-0812">Transmembrane</keyword>
<reference evidence="3 4" key="1">
    <citation type="submission" date="2019-03" db="EMBL/GenBank/DDBJ databases">
        <title>Genomic Encyclopedia of Type Strains, Phase IV (KMG-IV): sequencing the most valuable type-strain genomes for metagenomic binning, comparative biology and taxonomic classification.</title>
        <authorList>
            <person name="Goeker M."/>
        </authorList>
    </citation>
    <scope>NUCLEOTIDE SEQUENCE [LARGE SCALE GENOMIC DNA]</scope>
    <source>
        <strain evidence="3 4">DSM 25903</strain>
    </source>
</reference>
<organism evidence="3 4">
    <name type="scientific">Enterovirga rhinocerotis</name>
    <dbReference type="NCBI Taxonomy" id="1339210"/>
    <lineage>
        <taxon>Bacteria</taxon>
        <taxon>Pseudomonadati</taxon>
        <taxon>Pseudomonadota</taxon>
        <taxon>Alphaproteobacteria</taxon>
        <taxon>Hyphomicrobiales</taxon>
        <taxon>Methylobacteriaceae</taxon>
        <taxon>Enterovirga</taxon>
    </lineage>
</organism>
<protein>
    <submittedName>
        <fullName evidence="3">Uncharacterized protein (TIGR02186 family)</fullName>
    </submittedName>
</protein>
<keyword evidence="2" id="KW-0732">Signal</keyword>
<name>A0A4R7C4E9_9HYPH</name>
<dbReference type="EMBL" id="SNZR01000011">
    <property type="protein sequence ID" value="TDR93364.1"/>
    <property type="molecule type" value="Genomic_DNA"/>
</dbReference>
<sequence>MTFRILSALLLAAMGLLPALPAKAERLMVSLSAHQIAIGSNYTGAQMALFGVVEDDGRDLLNLESYDVVVTVRGPREGMTVRQKERVGFVWINRSQQKFVAVPTVLAVASNRPTGEIATDAARRQMRLGLRAIVDAPEMSFESHDPDEPFRQALIRLKTKEGHWSEDPRGVVFVGPGFFRAPISVPGTAPTGNYEVEVVLLSGDRLAARRIASFEVVKTGFEERITALSQERSLPYGLGIGAMSLLFGWMASVIFRRD</sequence>
<dbReference type="OrthoDB" id="9815212at2"/>
<evidence type="ECO:0000313" key="3">
    <source>
        <dbReference type="EMBL" id="TDR93364.1"/>
    </source>
</evidence>
<evidence type="ECO:0000313" key="4">
    <source>
        <dbReference type="Proteomes" id="UP000295122"/>
    </source>
</evidence>
<comment type="caution">
    <text evidence="3">The sequence shown here is derived from an EMBL/GenBank/DDBJ whole genome shotgun (WGS) entry which is preliminary data.</text>
</comment>
<keyword evidence="4" id="KW-1185">Reference proteome</keyword>
<dbReference type="Pfam" id="PF09608">
    <property type="entry name" value="Alph_Pro_TM"/>
    <property type="match status" value="1"/>
</dbReference>
<proteinExistence type="predicted"/>
<dbReference type="InterPro" id="IPR019088">
    <property type="entry name" value="CHP02186-rel_TM"/>
</dbReference>
<accession>A0A4R7C4E9</accession>
<dbReference type="Proteomes" id="UP000295122">
    <property type="component" value="Unassembled WGS sequence"/>
</dbReference>